<feature type="region of interest" description="Disordered" evidence="12">
    <location>
        <begin position="244"/>
        <end position="280"/>
    </location>
</feature>
<name>A0A671MU94_9TELE</name>
<evidence type="ECO:0000256" key="10">
    <source>
        <dbReference type="ARBA" id="ARBA00023170"/>
    </source>
</evidence>
<keyword evidence="3" id="KW-0716">Sensory transduction</keyword>
<evidence type="ECO:0000313" key="15">
    <source>
        <dbReference type="Ensembl" id="ENSSANP00000037119.1"/>
    </source>
</evidence>
<keyword evidence="7" id="KW-0157">Chromophore</keyword>
<dbReference type="InterPro" id="IPR050125">
    <property type="entry name" value="GPCR_opsins"/>
</dbReference>
<reference evidence="15" key="2">
    <citation type="submission" date="2025-09" db="UniProtKB">
        <authorList>
            <consortium name="Ensembl"/>
        </authorList>
    </citation>
    <scope>IDENTIFICATION</scope>
</reference>
<evidence type="ECO:0000256" key="2">
    <source>
        <dbReference type="ARBA" id="ARBA00022543"/>
    </source>
</evidence>
<keyword evidence="9 13" id="KW-0472">Membrane</keyword>
<evidence type="ECO:0000256" key="1">
    <source>
        <dbReference type="ARBA" id="ARBA00004141"/>
    </source>
</evidence>
<feature type="compositionally biased region" description="Polar residues" evidence="12">
    <location>
        <begin position="249"/>
        <end position="280"/>
    </location>
</feature>
<evidence type="ECO:0000313" key="16">
    <source>
        <dbReference type="Proteomes" id="UP000472260"/>
    </source>
</evidence>
<evidence type="ECO:0000256" key="12">
    <source>
        <dbReference type="SAM" id="MobiDB-lite"/>
    </source>
</evidence>
<evidence type="ECO:0000256" key="6">
    <source>
        <dbReference type="ARBA" id="ARBA00022989"/>
    </source>
</evidence>
<evidence type="ECO:0000256" key="11">
    <source>
        <dbReference type="ARBA" id="ARBA00023224"/>
    </source>
</evidence>
<dbReference type="GO" id="GO:0009881">
    <property type="term" value="F:photoreceptor activity"/>
    <property type="evidence" value="ECO:0007669"/>
    <property type="project" value="UniProtKB-KW"/>
</dbReference>
<dbReference type="Ensembl" id="ENSSANT00000039525.1">
    <property type="protein sequence ID" value="ENSSANP00000037119.1"/>
    <property type="gene ID" value="ENSSANG00000018978.1"/>
</dbReference>
<evidence type="ECO:0000256" key="4">
    <source>
        <dbReference type="ARBA" id="ARBA00022692"/>
    </source>
</evidence>
<feature type="domain" description="G-protein coupled receptors family 1 profile" evidence="14">
    <location>
        <begin position="1"/>
        <end position="194"/>
    </location>
</feature>
<feature type="transmembrane region" description="Helical" evidence="13">
    <location>
        <begin position="20"/>
        <end position="44"/>
    </location>
</feature>
<organism evidence="15 16">
    <name type="scientific">Sinocyclocheilus anshuiensis</name>
    <dbReference type="NCBI Taxonomy" id="1608454"/>
    <lineage>
        <taxon>Eukaryota</taxon>
        <taxon>Metazoa</taxon>
        <taxon>Chordata</taxon>
        <taxon>Craniata</taxon>
        <taxon>Vertebrata</taxon>
        <taxon>Euteleostomi</taxon>
        <taxon>Actinopterygii</taxon>
        <taxon>Neopterygii</taxon>
        <taxon>Teleostei</taxon>
        <taxon>Ostariophysi</taxon>
        <taxon>Cypriniformes</taxon>
        <taxon>Cyprinidae</taxon>
        <taxon>Cyprininae</taxon>
        <taxon>Sinocyclocheilus</taxon>
    </lineage>
</organism>
<evidence type="ECO:0000256" key="7">
    <source>
        <dbReference type="ARBA" id="ARBA00022991"/>
    </source>
</evidence>
<keyword evidence="2" id="KW-0600">Photoreceptor protein</keyword>
<dbReference type="SUPFAM" id="SSF81321">
    <property type="entry name" value="Family A G protein-coupled receptor-like"/>
    <property type="match status" value="1"/>
</dbReference>
<keyword evidence="6 13" id="KW-1133">Transmembrane helix</keyword>
<proteinExistence type="predicted"/>
<sequence>MVQDVGHPFPTVDVPDHAHYTIGFVIPAVGITGMVGNFLVMYWASILDENTGYSLPPPTAPARPETRTCNLRRYVTVIQIPRLCKLMYMLSLLECTVYICLFTHLYDGNNRAVGKINGEGGPRDSIKKMHRMKNEWKMAKIALIVILLYVISWSPYSCVAHTAFAGYADMLTPYMNSVPAVIAKASAIHNPIIYAITHPKYRCDDAQRKPFYQQLSILLCLKRMMNIHGYQLIQTSETSSNLHRAGKTRLSSVSDSESGWTDTEADLSSASSRPASRQVSSDIRKDLSDFKHTSSLRLKVKSRDSGIFDRTSAQSLAEPNLNRTCTYISVSESLQEVLYFTSLIKSFPAHSVLLDI</sequence>
<dbReference type="InterPro" id="IPR017452">
    <property type="entry name" value="GPCR_Rhodpsn_7TM"/>
</dbReference>
<keyword evidence="10" id="KW-0675">Receptor</keyword>
<evidence type="ECO:0000256" key="8">
    <source>
        <dbReference type="ARBA" id="ARBA00023040"/>
    </source>
</evidence>
<evidence type="ECO:0000256" key="5">
    <source>
        <dbReference type="ARBA" id="ARBA00022925"/>
    </source>
</evidence>
<keyword evidence="4 13" id="KW-0812">Transmembrane</keyword>
<keyword evidence="8" id="KW-0297">G-protein coupled receptor</keyword>
<reference evidence="15" key="1">
    <citation type="submission" date="2025-08" db="UniProtKB">
        <authorList>
            <consortium name="Ensembl"/>
        </authorList>
    </citation>
    <scope>IDENTIFICATION</scope>
</reference>
<keyword evidence="11" id="KW-0807">Transducer</keyword>
<evidence type="ECO:0000256" key="9">
    <source>
        <dbReference type="ARBA" id="ARBA00023136"/>
    </source>
</evidence>
<dbReference type="PRINTS" id="PR00237">
    <property type="entry name" value="GPCRRHODOPSN"/>
</dbReference>
<dbReference type="InterPro" id="IPR000276">
    <property type="entry name" value="GPCR_Rhodpsn"/>
</dbReference>
<dbReference type="GO" id="GO:0007602">
    <property type="term" value="P:phototransduction"/>
    <property type="evidence" value="ECO:0007669"/>
    <property type="project" value="UniProtKB-KW"/>
</dbReference>
<accession>A0A671MU94</accession>
<dbReference type="Proteomes" id="UP000472260">
    <property type="component" value="Unassembled WGS sequence"/>
</dbReference>
<dbReference type="PROSITE" id="PS50262">
    <property type="entry name" value="G_PROTEIN_RECEP_F1_2"/>
    <property type="match status" value="1"/>
</dbReference>
<dbReference type="GO" id="GO:0016020">
    <property type="term" value="C:membrane"/>
    <property type="evidence" value="ECO:0007669"/>
    <property type="project" value="UniProtKB-SubCell"/>
</dbReference>
<evidence type="ECO:0000259" key="14">
    <source>
        <dbReference type="PROSITE" id="PS50262"/>
    </source>
</evidence>
<evidence type="ECO:0000256" key="13">
    <source>
        <dbReference type="SAM" id="Phobius"/>
    </source>
</evidence>
<comment type="subcellular location">
    <subcellularLocation>
        <location evidence="1">Membrane</location>
        <topology evidence="1">Multi-pass membrane protein</topology>
    </subcellularLocation>
</comment>
<evidence type="ECO:0000256" key="3">
    <source>
        <dbReference type="ARBA" id="ARBA00022606"/>
    </source>
</evidence>
<dbReference type="AlphaFoldDB" id="A0A671MU94"/>
<keyword evidence="16" id="KW-1185">Reference proteome</keyword>
<protein>
    <submittedName>
        <fullName evidence="15">Opsin 4b</fullName>
    </submittedName>
</protein>
<feature type="transmembrane region" description="Helical" evidence="13">
    <location>
        <begin position="138"/>
        <end position="156"/>
    </location>
</feature>
<dbReference type="Pfam" id="PF00001">
    <property type="entry name" value="7tm_1"/>
    <property type="match status" value="1"/>
</dbReference>
<dbReference type="PROSITE" id="PS00238">
    <property type="entry name" value="OPSIN"/>
    <property type="match status" value="1"/>
</dbReference>
<keyword evidence="5" id="KW-0681">Retinal protein</keyword>
<dbReference type="PANTHER" id="PTHR24240">
    <property type="entry name" value="OPSIN"/>
    <property type="match status" value="1"/>
</dbReference>
<dbReference type="GO" id="GO:0004930">
    <property type="term" value="F:G protein-coupled receptor activity"/>
    <property type="evidence" value="ECO:0007669"/>
    <property type="project" value="UniProtKB-KW"/>
</dbReference>
<dbReference type="InterPro" id="IPR027430">
    <property type="entry name" value="Retinal_BS"/>
</dbReference>
<dbReference type="Gene3D" id="1.20.1070.10">
    <property type="entry name" value="Rhodopsin 7-helix transmembrane proteins"/>
    <property type="match status" value="1"/>
</dbReference>